<keyword evidence="2" id="KW-1185">Reference proteome</keyword>
<dbReference type="Proteomes" id="UP001164250">
    <property type="component" value="Chromosome 11"/>
</dbReference>
<dbReference type="EMBL" id="CM047907">
    <property type="protein sequence ID" value="KAJ0084510.1"/>
    <property type="molecule type" value="Genomic_DNA"/>
</dbReference>
<name>A0ACC1AE41_9ROSI</name>
<comment type="caution">
    <text evidence="1">The sequence shown here is derived from an EMBL/GenBank/DDBJ whole genome shotgun (WGS) entry which is preliminary data.</text>
</comment>
<sequence length="84" mass="8974">MVSFPPISVSVHRAELSQRLLPVGCCDENLSSLVPLHSAISAACLVSKLPSEASASIQEISQFIAFICDLIGNYRRTILGKGLC</sequence>
<accession>A0ACC1AE41</accession>
<gene>
    <name evidence="1" type="ORF">Patl1_30484</name>
</gene>
<evidence type="ECO:0000313" key="2">
    <source>
        <dbReference type="Proteomes" id="UP001164250"/>
    </source>
</evidence>
<evidence type="ECO:0000313" key="1">
    <source>
        <dbReference type="EMBL" id="KAJ0084510.1"/>
    </source>
</evidence>
<proteinExistence type="predicted"/>
<organism evidence="1 2">
    <name type="scientific">Pistacia atlantica</name>
    <dbReference type="NCBI Taxonomy" id="434234"/>
    <lineage>
        <taxon>Eukaryota</taxon>
        <taxon>Viridiplantae</taxon>
        <taxon>Streptophyta</taxon>
        <taxon>Embryophyta</taxon>
        <taxon>Tracheophyta</taxon>
        <taxon>Spermatophyta</taxon>
        <taxon>Magnoliopsida</taxon>
        <taxon>eudicotyledons</taxon>
        <taxon>Gunneridae</taxon>
        <taxon>Pentapetalae</taxon>
        <taxon>rosids</taxon>
        <taxon>malvids</taxon>
        <taxon>Sapindales</taxon>
        <taxon>Anacardiaceae</taxon>
        <taxon>Pistacia</taxon>
    </lineage>
</organism>
<reference evidence="2" key="1">
    <citation type="journal article" date="2023" name="G3 (Bethesda)">
        <title>Genome assembly and association tests identify interacting loci associated with vigor, precocity, and sex in interspecific pistachio rootstocks.</title>
        <authorList>
            <person name="Palmer W."/>
            <person name="Jacygrad E."/>
            <person name="Sagayaradj S."/>
            <person name="Cavanaugh K."/>
            <person name="Han R."/>
            <person name="Bertier L."/>
            <person name="Beede B."/>
            <person name="Kafkas S."/>
            <person name="Golino D."/>
            <person name="Preece J."/>
            <person name="Michelmore R."/>
        </authorList>
    </citation>
    <scope>NUCLEOTIDE SEQUENCE [LARGE SCALE GENOMIC DNA]</scope>
</reference>
<protein>
    <submittedName>
        <fullName evidence="1">Uncharacterized protein</fullName>
    </submittedName>
</protein>